<feature type="compositionally biased region" description="Polar residues" evidence="8">
    <location>
        <begin position="527"/>
        <end position="546"/>
    </location>
</feature>
<keyword evidence="5 9" id="KW-1133">Transmembrane helix</keyword>
<evidence type="ECO:0000256" key="8">
    <source>
        <dbReference type="SAM" id="MobiDB-lite"/>
    </source>
</evidence>
<keyword evidence="6 7" id="KW-0472">Membrane</keyword>
<evidence type="ECO:0000256" key="1">
    <source>
        <dbReference type="ARBA" id="ARBA00004141"/>
    </source>
</evidence>
<evidence type="ECO:0000256" key="5">
    <source>
        <dbReference type="ARBA" id="ARBA00022989"/>
    </source>
</evidence>
<dbReference type="PANTHER" id="PTHR31806">
    <property type="entry name" value="PURINE-CYTOSINE PERMEASE FCY2-RELATED"/>
    <property type="match status" value="1"/>
</dbReference>
<feature type="region of interest" description="Disordered" evidence="8">
    <location>
        <begin position="1"/>
        <end position="39"/>
    </location>
</feature>
<accession>A0ABN1ULZ0</accession>
<keyword evidence="11" id="KW-1185">Reference proteome</keyword>
<evidence type="ECO:0000256" key="7">
    <source>
        <dbReference type="PIRNR" id="PIRNR002744"/>
    </source>
</evidence>
<dbReference type="InterPro" id="IPR026030">
    <property type="entry name" value="Pur-cyt_permease_Fcy2/21/22"/>
</dbReference>
<protein>
    <submittedName>
        <fullName evidence="10">Cytosine permease</fullName>
    </submittedName>
</protein>
<feature type="transmembrane region" description="Helical" evidence="9">
    <location>
        <begin position="306"/>
        <end position="324"/>
    </location>
</feature>
<feature type="transmembrane region" description="Helical" evidence="9">
    <location>
        <begin position="415"/>
        <end position="439"/>
    </location>
</feature>
<feature type="transmembrane region" description="Helical" evidence="9">
    <location>
        <begin position="162"/>
        <end position="184"/>
    </location>
</feature>
<comment type="caution">
    <text evidence="10">The sequence shown here is derived from an EMBL/GenBank/DDBJ whole genome shotgun (WGS) entry which is preliminary data.</text>
</comment>
<dbReference type="Pfam" id="PF02133">
    <property type="entry name" value="Transp_cyt_pur"/>
    <property type="match status" value="1"/>
</dbReference>
<comment type="subcellular location">
    <subcellularLocation>
        <location evidence="1">Membrane</location>
        <topology evidence="1">Multi-pass membrane protein</topology>
    </subcellularLocation>
</comment>
<feature type="transmembrane region" description="Helical" evidence="9">
    <location>
        <begin position="75"/>
        <end position="98"/>
    </location>
</feature>
<reference evidence="10 11" key="1">
    <citation type="journal article" date="2019" name="Int. J. Syst. Evol. Microbiol.">
        <title>The Global Catalogue of Microorganisms (GCM) 10K type strain sequencing project: providing services to taxonomists for standard genome sequencing and annotation.</title>
        <authorList>
            <consortium name="The Broad Institute Genomics Platform"/>
            <consortium name="The Broad Institute Genome Sequencing Center for Infectious Disease"/>
            <person name="Wu L."/>
            <person name="Ma J."/>
        </authorList>
    </citation>
    <scope>NUCLEOTIDE SEQUENCE [LARGE SCALE GENOMIC DNA]</scope>
    <source>
        <strain evidence="10 11">JCM 12696</strain>
    </source>
</reference>
<feature type="transmembrane region" description="Helical" evidence="9">
    <location>
        <begin position="373"/>
        <end position="394"/>
    </location>
</feature>
<dbReference type="InterPro" id="IPR001248">
    <property type="entry name" value="Pur-cyt_permease"/>
</dbReference>
<feature type="transmembrane region" description="Helical" evidence="9">
    <location>
        <begin position="459"/>
        <end position="475"/>
    </location>
</feature>
<feature type="compositionally biased region" description="Pro residues" evidence="8">
    <location>
        <begin position="509"/>
        <end position="519"/>
    </location>
</feature>
<dbReference type="PIRSF" id="PIRSF002744">
    <property type="entry name" value="Pur-cyt_permease"/>
    <property type="match status" value="1"/>
</dbReference>
<feature type="transmembrane region" description="Helical" evidence="9">
    <location>
        <begin position="221"/>
        <end position="242"/>
    </location>
</feature>
<feature type="transmembrane region" description="Helical" evidence="9">
    <location>
        <begin position="48"/>
        <end position="69"/>
    </location>
</feature>
<sequence length="553" mass="57536">MPHDSARAAASASEGATPAGAPARGPVETRGLEPVPDSERTGRVRQLFPTWVAANISVLLLTMGAGLVVLNRLNFWQVLVVAVAAPVVSYGLVGLVSVAGKRGGSPGMALSRAVFGQRGNLFPGTLIWVARWGWETINAVTGAYAVLTVLDLLFGVRRSTPLIVLTLVLFVAATFAVSGLGITALRRCSTWSTYLFGAFSVLVLVYLVAETDWAAVLGEPAGSTAMMIAGIGTVAAGGISWVPSAPDFTRYLPRSASGRAMTGTTVAGAGIVVLPMVLMGAVMAVGTPDLAGAGDPVSFIGKLLPAWLSVPYLLIALIGMVLINSMSMYSAGFTAQTLGIRLPRAWAVGVNAVISLVLGFLLMVVATSFIGSFISFLTLLAVAFSAWIGVFGVDMLRRAAYDGPALMDTTRTSAYWYRGGFARSALTAWATALVVGLLFTRVEWFAGPFAGTWPGRNNLGWVAGTLVAAVLYAVLPRERTTAKPGAPTATGTPDTPAARKRATEAPGTPALPPTTPGGPPGEARRQPISSSVLPFVSRTKNTTNGMESRAKKV</sequence>
<dbReference type="RefSeq" id="WP_344271213.1">
    <property type="nucleotide sequence ID" value="NZ_BAAAKV010000008.1"/>
</dbReference>
<gene>
    <name evidence="10" type="ORF">GCM10009654_12130</name>
</gene>
<organism evidence="10 11">
    <name type="scientific">Streptomyces hebeiensis</name>
    <dbReference type="NCBI Taxonomy" id="229486"/>
    <lineage>
        <taxon>Bacteria</taxon>
        <taxon>Bacillati</taxon>
        <taxon>Actinomycetota</taxon>
        <taxon>Actinomycetes</taxon>
        <taxon>Kitasatosporales</taxon>
        <taxon>Streptomycetaceae</taxon>
        <taxon>Streptomyces</taxon>
    </lineage>
</organism>
<keyword evidence="3 7" id="KW-0813">Transport</keyword>
<dbReference type="Gene3D" id="1.10.4160.10">
    <property type="entry name" value="Hydantoin permease"/>
    <property type="match status" value="1"/>
</dbReference>
<feature type="region of interest" description="Disordered" evidence="8">
    <location>
        <begin position="481"/>
        <end position="553"/>
    </location>
</feature>
<evidence type="ECO:0000256" key="6">
    <source>
        <dbReference type="ARBA" id="ARBA00023136"/>
    </source>
</evidence>
<feature type="compositionally biased region" description="Low complexity" evidence="8">
    <location>
        <begin position="482"/>
        <end position="496"/>
    </location>
</feature>
<dbReference type="EMBL" id="BAAAKV010000008">
    <property type="protein sequence ID" value="GAA1157689.1"/>
    <property type="molecule type" value="Genomic_DNA"/>
</dbReference>
<feature type="transmembrane region" description="Helical" evidence="9">
    <location>
        <begin position="345"/>
        <end position="367"/>
    </location>
</feature>
<evidence type="ECO:0000313" key="11">
    <source>
        <dbReference type="Proteomes" id="UP001501371"/>
    </source>
</evidence>
<evidence type="ECO:0000256" key="3">
    <source>
        <dbReference type="ARBA" id="ARBA00022448"/>
    </source>
</evidence>
<feature type="compositionally biased region" description="Low complexity" evidence="8">
    <location>
        <begin position="7"/>
        <end position="26"/>
    </location>
</feature>
<keyword evidence="4 9" id="KW-0812">Transmembrane</keyword>
<name>A0ABN1ULZ0_9ACTN</name>
<evidence type="ECO:0000256" key="2">
    <source>
        <dbReference type="ARBA" id="ARBA00008974"/>
    </source>
</evidence>
<feature type="transmembrane region" description="Helical" evidence="9">
    <location>
        <begin position="263"/>
        <end position="286"/>
    </location>
</feature>
<evidence type="ECO:0000313" key="10">
    <source>
        <dbReference type="EMBL" id="GAA1157689.1"/>
    </source>
</evidence>
<comment type="similarity">
    <text evidence="2 7">Belongs to the purine-cytosine permease (2.A.39) family.</text>
</comment>
<feature type="transmembrane region" description="Helical" evidence="9">
    <location>
        <begin position="191"/>
        <end position="209"/>
    </location>
</feature>
<proteinExistence type="inferred from homology"/>
<evidence type="ECO:0000256" key="4">
    <source>
        <dbReference type="ARBA" id="ARBA00022692"/>
    </source>
</evidence>
<dbReference type="PANTHER" id="PTHR31806:SF1">
    <property type="entry name" value="PURINE-CYTOSINE PERMEASE FCY2-RELATED"/>
    <property type="match status" value="1"/>
</dbReference>
<evidence type="ECO:0000256" key="9">
    <source>
        <dbReference type="SAM" id="Phobius"/>
    </source>
</evidence>
<dbReference type="Proteomes" id="UP001501371">
    <property type="component" value="Unassembled WGS sequence"/>
</dbReference>